<comment type="caution">
    <text evidence="2">The sequence shown here is derived from an EMBL/GenBank/DDBJ whole genome shotgun (WGS) entry which is preliminary data.</text>
</comment>
<keyword evidence="1" id="KW-1133">Transmembrane helix</keyword>
<keyword evidence="1" id="KW-0472">Membrane</keyword>
<evidence type="ECO:0000313" key="3">
    <source>
        <dbReference type="Proteomes" id="UP000800235"/>
    </source>
</evidence>
<dbReference type="OrthoDB" id="3539644at2759"/>
<proteinExistence type="predicted"/>
<evidence type="ECO:0000256" key="1">
    <source>
        <dbReference type="SAM" id="Phobius"/>
    </source>
</evidence>
<evidence type="ECO:0000313" key="2">
    <source>
        <dbReference type="EMBL" id="KAF2433281.1"/>
    </source>
</evidence>
<accession>A0A9P4U1B1</accession>
<dbReference type="Proteomes" id="UP000800235">
    <property type="component" value="Unassembled WGS sequence"/>
</dbReference>
<sequence length="469" mass="51240">MSFAPYHDVDSKTAMDELVLPEHAIAVLAQRQRKRACVRRQIKRIFFILGSFSLIIFLFPTLARKTGEYFGMKMHKQNEWPNLCHNLESTRSLTFEFENLQKKFDFTEVFDRSNQQHGCQQLHSGRALRSAIQLLPAPQDQKFDIVVSVSLNASNEILTESVTWESSDDSLVLKLPSLWQGCLMVDVDVFVRQNLALDTFSITANASSVDIPTALGLLVNKQTNINLNAGSLSAYPFLQSRKTRIVLDAGSLNGDYGLYDVLDIYAKAGVVLANITPQPADNENPAPANLTVGTGAGGININYPPKSMKEKIPERDYYTTITTKQGSIRGCYLHGKNTTVSTSQGEILADILPYAADSSESTLDTSTGAGAHSLKVRSPYLNPDTPIKRLNSKHCTSVSSLTLEYPPEWEGTIEGKVNVGSLSVSGDGLRVIEKGKIGVVGQFIRAEKGGGNSTIDFSSEVGRASLSVG</sequence>
<name>A0A9P4U1B1_9PEZI</name>
<feature type="transmembrane region" description="Helical" evidence="1">
    <location>
        <begin position="45"/>
        <end position="63"/>
    </location>
</feature>
<dbReference type="EMBL" id="MU007021">
    <property type="protein sequence ID" value="KAF2433281.1"/>
    <property type="molecule type" value="Genomic_DNA"/>
</dbReference>
<keyword evidence="1" id="KW-0812">Transmembrane</keyword>
<organism evidence="2 3">
    <name type="scientific">Tothia fuscella</name>
    <dbReference type="NCBI Taxonomy" id="1048955"/>
    <lineage>
        <taxon>Eukaryota</taxon>
        <taxon>Fungi</taxon>
        <taxon>Dikarya</taxon>
        <taxon>Ascomycota</taxon>
        <taxon>Pezizomycotina</taxon>
        <taxon>Dothideomycetes</taxon>
        <taxon>Pleosporomycetidae</taxon>
        <taxon>Venturiales</taxon>
        <taxon>Cylindrosympodiaceae</taxon>
        <taxon>Tothia</taxon>
    </lineage>
</organism>
<keyword evidence="3" id="KW-1185">Reference proteome</keyword>
<reference evidence="2" key="1">
    <citation type="journal article" date="2020" name="Stud. Mycol.">
        <title>101 Dothideomycetes genomes: a test case for predicting lifestyles and emergence of pathogens.</title>
        <authorList>
            <person name="Haridas S."/>
            <person name="Albert R."/>
            <person name="Binder M."/>
            <person name="Bloem J."/>
            <person name="Labutti K."/>
            <person name="Salamov A."/>
            <person name="Andreopoulos B."/>
            <person name="Baker S."/>
            <person name="Barry K."/>
            <person name="Bills G."/>
            <person name="Bluhm B."/>
            <person name="Cannon C."/>
            <person name="Castanera R."/>
            <person name="Culley D."/>
            <person name="Daum C."/>
            <person name="Ezra D."/>
            <person name="Gonzalez J."/>
            <person name="Henrissat B."/>
            <person name="Kuo A."/>
            <person name="Liang C."/>
            <person name="Lipzen A."/>
            <person name="Lutzoni F."/>
            <person name="Magnuson J."/>
            <person name="Mondo S."/>
            <person name="Nolan M."/>
            <person name="Ohm R."/>
            <person name="Pangilinan J."/>
            <person name="Park H.-J."/>
            <person name="Ramirez L."/>
            <person name="Alfaro M."/>
            <person name="Sun H."/>
            <person name="Tritt A."/>
            <person name="Yoshinaga Y."/>
            <person name="Zwiers L.-H."/>
            <person name="Turgeon B."/>
            <person name="Goodwin S."/>
            <person name="Spatafora J."/>
            <person name="Crous P."/>
            <person name="Grigoriev I."/>
        </authorList>
    </citation>
    <scope>NUCLEOTIDE SEQUENCE</scope>
    <source>
        <strain evidence="2">CBS 130266</strain>
    </source>
</reference>
<gene>
    <name evidence="2" type="ORF">EJ08DRAFT_676824</name>
</gene>
<dbReference type="AlphaFoldDB" id="A0A9P4U1B1"/>
<protein>
    <submittedName>
        <fullName evidence="2">Uncharacterized protein</fullName>
    </submittedName>
</protein>